<protein>
    <submittedName>
        <fullName evidence="2">RHS repeat-associated core domain-containing protein</fullName>
    </submittedName>
</protein>
<comment type="caution">
    <text evidence="2">The sequence shown here is derived from an EMBL/GenBank/DDBJ whole genome shotgun (WGS) entry which is preliminary data.</text>
</comment>
<feature type="chain" id="PRO_5045772800" evidence="1">
    <location>
        <begin position="30"/>
        <end position="258"/>
    </location>
</feature>
<proteinExistence type="predicted"/>
<dbReference type="NCBIfam" id="TIGR03696">
    <property type="entry name" value="Rhs_assc_core"/>
    <property type="match status" value="1"/>
</dbReference>
<name>A0ABW5D753_9BACT</name>
<sequence length="258" mass="27469">MQKRAQTLALTALTSVLAVLLCLAQTASGAITPSLEKIASGEFFEHPTERTQQIQLEAPELQWSHTPSPTKTVSGRGRWLSPDPLGEAGGINLYGYVGNDPINMWDALGLCPGSGGKFNYSKAIVATGNALNAARLAAAGMTKIVVGTGGELTGVGAAPGAAVTGMGVWNIMGSKAAMQRSFKQWDESWNDDRHWDKKNFWGLAPFGDKIDDDCEPYVGHLAGGVARNLASDPIGFTKDVASKTDWWKLLQEVGTFGF</sequence>
<reference evidence="3" key="1">
    <citation type="journal article" date="2019" name="Int. J. Syst. Evol. Microbiol.">
        <title>The Global Catalogue of Microorganisms (GCM) 10K type strain sequencing project: providing services to taxonomists for standard genome sequencing and annotation.</title>
        <authorList>
            <consortium name="The Broad Institute Genomics Platform"/>
            <consortium name="The Broad Institute Genome Sequencing Center for Infectious Disease"/>
            <person name="Wu L."/>
            <person name="Ma J."/>
        </authorList>
    </citation>
    <scope>NUCLEOTIDE SEQUENCE [LARGE SCALE GENOMIC DNA]</scope>
    <source>
        <strain evidence="3">CGMCC 4.7106</strain>
    </source>
</reference>
<gene>
    <name evidence="2" type="ORF">ACFSSA_06005</name>
</gene>
<keyword evidence="1" id="KW-0732">Signal</keyword>
<dbReference type="Gene3D" id="2.180.10.10">
    <property type="entry name" value="RHS repeat-associated core"/>
    <property type="match status" value="1"/>
</dbReference>
<keyword evidence="3" id="KW-1185">Reference proteome</keyword>
<evidence type="ECO:0000313" key="3">
    <source>
        <dbReference type="Proteomes" id="UP001597375"/>
    </source>
</evidence>
<dbReference type="RefSeq" id="WP_386819266.1">
    <property type="nucleotide sequence ID" value="NZ_JBHUIT010000004.1"/>
</dbReference>
<dbReference type="Proteomes" id="UP001597375">
    <property type="component" value="Unassembled WGS sequence"/>
</dbReference>
<organism evidence="2 3">
    <name type="scientific">Luteolibacter algae</name>
    <dbReference type="NCBI Taxonomy" id="454151"/>
    <lineage>
        <taxon>Bacteria</taxon>
        <taxon>Pseudomonadati</taxon>
        <taxon>Verrucomicrobiota</taxon>
        <taxon>Verrucomicrobiia</taxon>
        <taxon>Verrucomicrobiales</taxon>
        <taxon>Verrucomicrobiaceae</taxon>
        <taxon>Luteolibacter</taxon>
    </lineage>
</organism>
<evidence type="ECO:0000313" key="2">
    <source>
        <dbReference type="EMBL" id="MFD2256218.1"/>
    </source>
</evidence>
<accession>A0ABW5D753</accession>
<dbReference type="InterPro" id="IPR022385">
    <property type="entry name" value="Rhs_assc_core"/>
</dbReference>
<feature type="signal peptide" evidence="1">
    <location>
        <begin position="1"/>
        <end position="29"/>
    </location>
</feature>
<dbReference type="EMBL" id="JBHUIT010000004">
    <property type="protein sequence ID" value="MFD2256218.1"/>
    <property type="molecule type" value="Genomic_DNA"/>
</dbReference>
<evidence type="ECO:0000256" key="1">
    <source>
        <dbReference type="SAM" id="SignalP"/>
    </source>
</evidence>